<dbReference type="PROSITE" id="PS51257">
    <property type="entry name" value="PROKAR_LIPOPROTEIN"/>
    <property type="match status" value="1"/>
</dbReference>
<feature type="domain" description="PBP" evidence="2">
    <location>
        <begin position="35"/>
        <end position="280"/>
    </location>
</feature>
<dbReference type="AlphaFoldDB" id="A0A4V2PXP1"/>
<keyword evidence="1" id="KW-0732">Signal</keyword>
<gene>
    <name evidence="3" type="ORF">C8N28_1426</name>
</gene>
<dbReference type="OrthoDB" id="1450880at2"/>
<dbReference type="RefSeq" id="WP_132223021.1">
    <property type="nucleotide sequence ID" value="NZ_SMGO01000002.1"/>
</dbReference>
<dbReference type="Pfam" id="PF12849">
    <property type="entry name" value="PBP_like_2"/>
    <property type="match status" value="1"/>
</dbReference>
<comment type="caution">
    <text evidence="3">The sequence shown here is derived from an EMBL/GenBank/DDBJ whole genome shotgun (WGS) entry which is preliminary data.</text>
</comment>
<dbReference type="Gene3D" id="3.40.190.10">
    <property type="entry name" value="Periplasmic binding protein-like II"/>
    <property type="match status" value="2"/>
</dbReference>
<dbReference type="PANTHER" id="PTHR30570:SF1">
    <property type="entry name" value="PHOSPHATE-BINDING PROTEIN PSTS"/>
    <property type="match status" value="1"/>
</dbReference>
<proteinExistence type="predicted"/>
<dbReference type="PANTHER" id="PTHR30570">
    <property type="entry name" value="PERIPLASMIC PHOSPHATE BINDING COMPONENT OF PHOSPHATE ABC TRANSPORTER"/>
    <property type="match status" value="1"/>
</dbReference>
<sequence>MDFIKKNAYLFLTLVVSSLIISCTSTPPTKETHTIVTGIVSIVVDETFQPIVEDQLTVFENTYLEADITLVNRPEKLAINYLMNDSAKIAILSRTLTKEEMQFFEAKKIVPKITRFATDGIALITSKGNQDSVVTVDDIINILQGKPSTISTLVFDNPNSSTVRFLKELAAITDFPKERIYALNSNADIIKYVYNNPHAVGVVGINWMAQPDADLLEYTKGLKVLGVKNQRGKDGDDAFYKPSQNNLALGKYALARDLYVINCQGVMGLGVGFSAFLAGERGQRIILKSGLLPDSIPPREINIRNQINLN</sequence>
<accession>A0A4V2PXP1</accession>
<evidence type="ECO:0000259" key="2">
    <source>
        <dbReference type="Pfam" id="PF12849"/>
    </source>
</evidence>
<dbReference type="InterPro" id="IPR024370">
    <property type="entry name" value="PBP_domain"/>
</dbReference>
<dbReference type="InterPro" id="IPR050811">
    <property type="entry name" value="Phosphate_ABC_transporter"/>
</dbReference>
<reference evidence="3 4" key="1">
    <citation type="submission" date="2019-03" db="EMBL/GenBank/DDBJ databases">
        <title>Genomic Encyclopedia of Archaeal and Bacterial Type Strains, Phase II (KMG-II): from individual species to whole genera.</title>
        <authorList>
            <person name="Goeker M."/>
        </authorList>
    </citation>
    <scope>NUCLEOTIDE SEQUENCE [LARGE SCALE GENOMIC DNA]</scope>
    <source>
        <strain evidence="3 4">DSM 22554</strain>
    </source>
</reference>
<organism evidence="3 4">
    <name type="scientific">Albibacterium bauzanense</name>
    <dbReference type="NCBI Taxonomy" id="653929"/>
    <lineage>
        <taxon>Bacteria</taxon>
        <taxon>Pseudomonadati</taxon>
        <taxon>Bacteroidota</taxon>
        <taxon>Sphingobacteriia</taxon>
        <taxon>Sphingobacteriales</taxon>
        <taxon>Sphingobacteriaceae</taxon>
        <taxon>Albibacterium</taxon>
    </lineage>
</organism>
<protein>
    <submittedName>
        <fullName evidence="3">Phosphate ABC transporter substrate-binding protein (PhoT family)</fullName>
    </submittedName>
</protein>
<evidence type="ECO:0000256" key="1">
    <source>
        <dbReference type="ARBA" id="ARBA00022729"/>
    </source>
</evidence>
<evidence type="ECO:0000313" key="4">
    <source>
        <dbReference type="Proteomes" id="UP000294616"/>
    </source>
</evidence>
<evidence type="ECO:0000313" key="3">
    <source>
        <dbReference type="EMBL" id="TCK82841.1"/>
    </source>
</evidence>
<dbReference type="EMBL" id="SMGO01000002">
    <property type="protein sequence ID" value="TCK82841.1"/>
    <property type="molecule type" value="Genomic_DNA"/>
</dbReference>
<dbReference type="SUPFAM" id="SSF53850">
    <property type="entry name" value="Periplasmic binding protein-like II"/>
    <property type="match status" value="1"/>
</dbReference>
<keyword evidence="4" id="KW-1185">Reference proteome</keyword>
<name>A0A4V2PXP1_9SPHI</name>
<dbReference type="Proteomes" id="UP000294616">
    <property type="component" value="Unassembled WGS sequence"/>
</dbReference>